<dbReference type="Pfam" id="PF00752">
    <property type="entry name" value="XPG_N"/>
    <property type="match status" value="1"/>
</dbReference>
<comment type="cofactor">
    <cofactor evidence="1">
        <name>Mg(2+)</name>
        <dbReference type="ChEBI" id="CHEBI:18420"/>
    </cofactor>
</comment>
<evidence type="ECO:0000256" key="5">
    <source>
        <dbReference type="ARBA" id="ARBA00022763"/>
    </source>
</evidence>
<organism evidence="14 15">
    <name type="scientific">Ogataea philodendri</name>
    <dbReference type="NCBI Taxonomy" id="1378263"/>
    <lineage>
        <taxon>Eukaryota</taxon>
        <taxon>Fungi</taxon>
        <taxon>Dikarya</taxon>
        <taxon>Ascomycota</taxon>
        <taxon>Saccharomycotina</taxon>
        <taxon>Pichiomycetes</taxon>
        <taxon>Pichiales</taxon>
        <taxon>Pichiaceae</taxon>
        <taxon>Ogataea</taxon>
    </lineage>
</organism>
<keyword evidence="4" id="KW-0479">Metal-binding</keyword>
<evidence type="ECO:0000256" key="2">
    <source>
        <dbReference type="ARBA" id="ARBA00004123"/>
    </source>
</evidence>
<dbReference type="InterPro" id="IPR044752">
    <property type="entry name" value="PIN-like_EXO1"/>
</dbReference>
<dbReference type="InterPro" id="IPR006086">
    <property type="entry name" value="XPG-I_dom"/>
</dbReference>
<feature type="domain" description="XPG N-terminal" evidence="13">
    <location>
        <begin position="1"/>
        <end position="99"/>
    </location>
</feature>
<dbReference type="PROSITE" id="PS50005">
    <property type="entry name" value="TPR"/>
    <property type="match status" value="1"/>
</dbReference>
<dbReference type="GO" id="GO:0006281">
    <property type="term" value="P:DNA repair"/>
    <property type="evidence" value="ECO:0007669"/>
    <property type="project" value="UniProtKB-KW"/>
</dbReference>
<evidence type="ECO:0000256" key="1">
    <source>
        <dbReference type="ARBA" id="ARBA00001946"/>
    </source>
</evidence>
<dbReference type="Proteomes" id="UP000769157">
    <property type="component" value="Unassembled WGS sequence"/>
</dbReference>
<keyword evidence="8" id="KW-0234">DNA repair</keyword>
<proteinExistence type="predicted"/>
<keyword evidence="5" id="KW-0227">DNA damage</keyword>
<dbReference type="InterPro" id="IPR008918">
    <property type="entry name" value="HhH2"/>
</dbReference>
<gene>
    <name evidence="14" type="ORF">OGAPHI_005030</name>
</gene>
<dbReference type="EMBL" id="JAEUBE010000366">
    <property type="protein sequence ID" value="KAH3663629.1"/>
    <property type="molecule type" value="Genomic_DNA"/>
</dbReference>
<sequence length="512" mass="57338">MGVTGLLPALKSIQEPSHLSKYRGKTLAIDAYSWLHKAIYGCSMDIVLGKPTRSYLNYILRRLDALRHFGITPYMVLDGDYLPTKGNTEKERRGRREEYKRLGMEALRLNRRQEALNHFNKACDITPQMAKTVIEELKFRGVKYVVAPYEADSQMVYLEKQGLVQGIISEDSDLLIFGCQTLITKLDESGSCVEIQRAKFKECRESAIGLFDDAQLRLTAALSGCDYTKGISGVGMQRAATYVNKYKTFTRLMQAVRFEGKLKIPAEFEEEHSRAMIAFQYQVVFDPRTGKHDHLNPVPDDISPEYLELCAGKVLDDEIHRKIAIGDLDPMSKMPLLSRESPEKNVMSAAVPVPAKRTNTAPARTIDTMLSMAKPAKQRTSTAPQARKSALQTIDQFMTSQATTVKRRKILFGSQESGSEVSSYFAGQSRTTTLEDEDLKSVFSEQNSSDFNLTDPDDDDDLPKSKPISASLPARMPLRDTTNQVTMKLTAKKVTGGGFDRNSLSSFRFQGT</sequence>
<evidence type="ECO:0000256" key="4">
    <source>
        <dbReference type="ARBA" id="ARBA00022723"/>
    </source>
</evidence>
<evidence type="ECO:0000259" key="12">
    <source>
        <dbReference type="SMART" id="SM00484"/>
    </source>
</evidence>
<dbReference type="InterPro" id="IPR019734">
    <property type="entry name" value="TPR_rpt"/>
</dbReference>
<feature type="region of interest" description="Disordered" evidence="11">
    <location>
        <begin position="444"/>
        <end position="481"/>
    </location>
</feature>
<comment type="subcellular location">
    <subcellularLocation>
        <location evidence="2">Nucleus</location>
    </subcellularLocation>
</comment>
<dbReference type="GO" id="GO:0003677">
    <property type="term" value="F:DNA binding"/>
    <property type="evidence" value="ECO:0007669"/>
    <property type="project" value="InterPro"/>
</dbReference>
<dbReference type="InterPro" id="IPR029060">
    <property type="entry name" value="PIN-like_dom_sf"/>
</dbReference>
<dbReference type="PRINTS" id="PR00853">
    <property type="entry name" value="XPGRADSUPER"/>
</dbReference>
<protein>
    <recommendedName>
        <fullName evidence="16">Exonuclease 1</fullName>
    </recommendedName>
</protein>
<feature type="repeat" description="TPR" evidence="10">
    <location>
        <begin position="96"/>
        <end position="129"/>
    </location>
</feature>
<dbReference type="PANTHER" id="PTHR11081:SF65">
    <property type="entry name" value="DNA DAMAGE-INDUCIBLE PROTEIN DIN7-RELATED"/>
    <property type="match status" value="1"/>
</dbReference>
<keyword evidence="10" id="KW-0802">TPR repeat</keyword>
<reference evidence="14" key="2">
    <citation type="submission" date="2021-01" db="EMBL/GenBank/DDBJ databases">
        <authorList>
            <person name="Schikora-Tamarit M.A."/>
        </authorList>
    </citation>
    <scope>NUCLEOTIDE SEQUENCE</scope>
    <source>
        <strain evidence="14">CBS6075</strain>
    </source>
</reference>
<dbReference type="RefSeq" id="XP_046059965.1">
    <property type="nucleotide sequence ID" value="XM_046206173.1"/>
</dbReference>
<dbReference type="OrthoDB" id="26491at2759"/>
<dbReference type="Gene3D" id="3.40.50.1010">
    <property type="entry name" value="5'-nuclease"/>
    <property type="match status" value="1"/>
</dbReference>
<evidence type="ECO:0000256" key="9">
    <source>
        <dbReference type="ARBA" id="ARBA00023242"/>
    </source>
</evidence>
<keyword evidence="6" id="KW-0378">Hydrolase</keyword>
<evidence type="ECO:0000313" key="15">
    <source>
        <dbReference type="Proteomes" id="UP000769157"/>
    </source>
</evidence>
<keyword evidence="15" id="KW-1185">Reference proteome</keyword>
<keyword evidence="3" id="KW-0540">Nuclease</keyword>
<dbReference type="SUPFAM" id="SSF47807">
    <property type="entry name" value="5' to 3' exonuclease, C-terminal subdomain"/>
    <property type="match status" value="1"/>
</dbReference>
<dbReference type="GeneID" id="70236994"/>
<dbReference type="InterPro" id="IPR036279">
    <property type="entry name" value="5-3_exonuclease_C_sf"/>
</dbReference>
<dbReference type="GO" id="GO:0017108">
    <property type="term" value="F:5'-flap endonuclease activity"/>
    <property type="evidence" value="ECO:0007669"/>
    <property type="project" value="TreeGrafter"/>
</dbReference>
<evidence type="ECO:0000256" key="11">
    <source>
        <dbReference type="SAM" id="MobiDB-lite"/>
    </source>
</evidence>
<dbReference type="PANTHER" id="PTHR11081">
    <property type="entry name" value="FLAP ENDONUCLEASE FAMILY MEMBER"/>
    <property type="match status" value="1"/>
</dbReference>
<feature type="domain" description="XPG-I" evidence="12">
    <location>
        <begin position="138"/>
        <end position="205"/>
    </location>
</feature>
<accession>A0A9P8P2R1</accession>
<name>A0A9P8P2R1_9ASCO</name>
<comment type="caution">
    <text evidence="14">The sequence shown here is derived from an EMBL/GenBank/DDBJ whole genome shotgun (WGS) entry which is preliminary data.</text>
</comment>
<dbReference type="SMART" id="SM00279">
    <property type="entry name" value="HhH2"/>
    <property type="match status" value="1"/>
</dbReference>
<dbReference type="GO" id="GO:0005634">
    <property type="term" value="C:nucleus"/>
    <property type="evidence" value="ECO:0007669"/>
    <property type="project" value="UniProtKB-SubCell"/>
</dbReference>
<dbReference type="Gene3D" id="1.10.150.20">
    <property type="entry name" value="5' to 3' exonuclease, C-terminal subdomain"/>
    <property type="match status" value="1"/>
</dbReference>
<evidence type="ECO:0000256" key="3">
    <source>
        <dbReference type="ARBA" id="ARBA00022722"/>
    </source>
</evidence>
<keyword evidence="7" id="KW-0460">Magnesium</keyword>
<keyword evidence="9" id="KW-0539">Nucleus</keyword>
<dbReference type="SMART" id="SM00484">
    <property type="entry name" value="XPGI"/>
    <property type="match status" value="1"/>
</dbReference>
<dbReference type="SMART" id="SM00485">
    <property type="entry name" value="XPGN"/>
    <property type="match status" value="1"/>
</dbReference>
<evidence type="ECO:0008006" key="16">
    <source>
        <dbReference type="Google" id="ProtNLM"/>
    </source>
</evidence>
<dbReference type="InterPro" id="IPR006084">
    <property type="entry name" value="XPG/Rad2"/>
</dbReference>
<dbReference type="AlphaFoldDB" id="A0A9P8P2R1"/>
<dbReference type="FunFam" id="3.40.50.1010:FF:000002">
    <property type="entry name" value="Exonuclease 1, putative"/>
    <property type="match status" value="1"/>
</dbReference>
<evidence type="ECO:0000313" key="14">
    <source>
        <dbReference type="EMBL" id="KAH3663629.1"/>
    </source>
</evidence>
<evidence type="ECO:0000256" key="6">
    <source>
        <dbReference type="ARBA" id="ARBA00022801"/>
    </source>
</evidence>
<dbReference type="SUPFAM" id="SSF88723">
    <property type="entry name" value="PIN domain-like"/>
    <property type="match status" value="1"/>
</dbReference>
<evidence type="ECO:0000259" key="13">
    <source>
        <dbReference type="SMART" id="SM00485"/>
    </source>
</evidence>
<dbReference type="InterPro" id="IPR006085">
    <property type="entry name" value="XPG_DNA_repair_N"/>
</dbReference>
<evidence type="ECO:0000256" key="8">
    <source>
        <dbReference type="ARBA" id="ARBA00023204"/>
    </source>
</evidence>
<reference evidence="14" key="1">
    <citation type="journal article" date="2021" name="Open Biol.">
        <title>Shared evolutionary footprints suggest mitochondrial oxidative damage underlies multiple complex I losses in fungi.</title>
        <authorList>
            <person name="Schikora-Tamarit M.A."/>
            <person name="Marcet-Houben M."/>
            <person name="Nosek J."/>
            <person name="Gabaldon T."/>
        </authorList>
    </citation>
    <scope>NUCLEOTIDE SEQUENCE</scope>
    <source>
        <strain evidence="14">CBS6075</strain>
    </source>
</reference>
<evidence type="ECO:0000256" key="7">
    <source>
        <dbReference type="ARBA" id="ARBA00022842"/>
    </source>
</evidence>
<dbReference type="CDD" id="cd09857">
    <property type="entry name" value="PIN_EXO1"/>
    <property type="match status" value="1"/>
</dbReference>
<dbReference type="Pfam" id="PF00867">
    <property type="entry name" value="XPG_I"/>
    <property type="match status" value="1"/>
</dbReference>
<evidence type="ECO:0000256" key="10">
    <source>
        <dbReference type="PROSITE-ProRule" id="PRU00339"/>
    </source>
</evidence>
<dbReference type="GO" id="GO:0046872">
    <property type="term" value="F:metal ion binding"/>
    <property type="evidence" value="ECO:0007669"/>
    <property type="project" value="UniProtKB-KW"/>
</dbReference>